<name>A0A2Z7BHC8_9LAMI</name>
<reference evidence="1 2" key="1">
    <citation type="journal article" date="2015" name="Proc. Natl. Acad. Sci. U.S.A.">
        <title>The resurrection genome of Boea hygrometrica: A blueprint for survival of dehydration.</title>
        <authorList>
            <person name="Xiao L."/>
            <person name="Yang G."/>
            <person name="Zhang L."/>
            <person name="Yang X."/>
            <person name="Zhao S."/>
            <person name="Ji Z."/>
            <person name="Zhou Q."/>
            <person name="Hu M."/>
            <person name="Wang Y."/>
            <person name="Chen M."/>
            <person name="Xu Y."/>
            <person name="Jin H."/>
            <person name="Xiao X."/>
            <person name="Hu G."/>
            <person name="Bao F."/>
            <person name="Hu Y."/>
            <person name="Wan P."/>
            <person name="Li L."/>
            <person name="Deng X."/>
            <person name="Kuang T."/>
            <person name="Xiang C."/>
            <person name="Zhu J.K."/>
            <person name="Oliver M.J."/>
            <person name="He Y."/>
        </authorList>
    </citation>
    <scope>NUCLEOTIDE SEQUENCE [LARGE SCALE GENOMIC DNA]</scope>
    <source>
        <strain evidence="2">cv. XS01</strain>
    </source>
</reference>
<keyword evidence="2" id="KW-1185">Reference proteome</keyword>
<dbReference type="EMBL" id="KV007515">
    <property type="protein sequence ID" value="KZV31336.1"/>
    <property type="molecule type" value="Genomic_DNA"/>
</dbReference>
<sequence>MARFIVVLERARGGPYREDSGLGVGKAMVAREATSGARHSSPMGSIVRTMWLMVRYRIGHVRTGWTWGWSSRWGSGQGGRNWTVERHKWRLVLEGGGVHEYNTLLFVSGSLDINILRLPFFRSGKVPLEDLICRTNRIWDLPTAQIRTPRTTPALSRVTKSLVYASVRKATYTEFNVFVLGRDLVFELGLRFIHYTVSLNSHECE</sequence>
<evidence type="ECO:0000313" key="1">
    <source>
        <dbReference type="EMBL" id="KZV31336.1"/>
    </source>
</evidence>
<dbReference type="AlphaFoldDB" id="A0A2Z7BHC8"/>
<evidence type="ECO:0000313" key="2">
    <source>
        <dbReference type="Proteomes" id="UP000250235"/>
    </source>
</evidence>
<gene>
    <name evidence="1" type="ORF">F511_15164</name>
</gene>
<organism evidence="1 2">
    <name type="scientific">Dorcoceras hygrometricum</name>
    <dbReference type="NCBI Taxonomy" id="472368"/>
    <lineage>
        <taxon>Eukaryota</taxon>
        <taxon>Viridiplantae</taxon>
        <taxon>Streptophyta</taxon>
        <taxon>Embryophyta</taxon>
        <taxon>Tracheophyta</taxon>
        <taxon>Spermatophyta</taxon>
        <taxon>Magnoliopsida</taxon>
        <taxon>eudicotyledons</taxon>
        <taxon>Gunneridae</taxon>
        <taxon>Pentapetalae</taxon>
        <taxon>asterids</taxon>
        <taxon>lamiids</taxon>
        <taxon>Lamiales</taxon>
        <taxon>Gesneriaceae</taxon>
        <taxon>Didymocarpoideae</taxon>
        <taxon>Trichosporeae</taxon>
        <taxon>Loxocarpinae</taxon>
        <taxon>Dorcoceras</taxon>
    </lineage>
</organism>
<accession>A0A2Z7BHC8</accession>
<proteinExistence type="predicted"/>
<protein>
    <submittedName>
        <fullName evidence="1">Denticleless protein</fullName>
    </submittedName>
</protein>
<dbReference type="Proteomes" id="UP000250235">
    <property type="component" value="Unassembled WGS sequence"/>
</dbReference>